<proteinExistence type="predicted"/>
<gene>
    <name evidence="1" type="ORF">ASU35_10230</name>
</gene>
<evidence type="ECO:0000313" key="2">
    <source>
        <dbReference type="Proteomes" id="UP000054874"/>
    </source>
</evidence>
<reference evidence="1 2" key="1">
    <citation type="submission" date="2015-11" db="EMBL/GenBank/DDBJ databases">
        <title>Butyribacter intestini gen. nov., sp. nov., a butyric acid-producing bacterium of the family Lachnospiraceae isolated from the human faeces.</title>
        <authorList>
            <person name="Zou Y."/>
            <person name="Xue W."/>
            <person name="Luo G."/>
            <person name="Lv M."/>
        </authorList>
    </citation>
    <scope>NUCLEOTIDE SEQUENCE [LARGE SCALE GENOMIC DNA]</scope>
    <source>
        <strain evidence="1 2">ACET-33324</strain>
    </source>
</reference>
<dbReference type="EMBL" id="LNAM01000152">
    <property type="protein sequence ID" value="KSV59128.1"/>
    <property type="molecule type" value="Genomic_DNA"/>
</dbReference>
<keyword evidence="2" id="KW-1185">Reference proteome</keyword>
<evidence type="ECO:0000313" key="1">
    <source>
        <dbReference type="EMBL" id="KSV59128.1"/>
    </source>
</evidence>
<organism evidence="1 2">
    <name type="scientific">Acetivibrio ethanolgignens</name>
    <dbReference type="NCBI Taxonomy" id="290052"/>
    <lineage>
        <taxon>Bacteria</taxon>
        <taxon>Bacillati</taxon>
        <taxon>Bacillota</taxon>
        <taxon>Clostridia</taxon>
        <taxon>Eubacteriales</taxon>
        <taxon>Oscillospiraceae</taxon>
        <taxon>Acetivibrio</taxon>
    </lineage>
</organism>
<dbReference type="Proteomes" id="UP000054874">
    <property type="component" value="Unassembled WGS sequence"/>
</dbReference>
<protein>
    <submittedName>
        <fullName evidence="1">Uncharacterized protein</fullName>
    </submittedName>
</protein>
<accession>A0A0V8QEW0</accession>
<dbReference type="RefSeq" id="WP_058352599.1">
    <property type="nucleotide sequence ID" value="NZ_CABMMD010000152.1"/>
</dbReference>
<dbReference type="AlphaFoldDB" id="A0A0V8QEW0"/>
<comment type="caution">
    <text evidence="1">The sequence shown here is derived from an EMBL/GenBank/DDBJ whole genome shotgun (WGS) entry which is preliminary data.</text>
</comment>
<sequence>MLTELQTTILKFAKSEAFHATLNDFICSYHVDADVALDALKDLRRKRIVSVVPSLTCSWIGVTNYGWKIMGWEH</sequence>
<name>A0A0V8QEW0_9FIRM</name>